<evidence type="ECO:0000313" key="4">
    <source>
        <dbReference type="Proteomes" id="UP000190135"/>
    </source>
</evidence>
<evidence type="ECO:0000313" key="3">
    <source>
        <dbReference type="EMBL" id="SJZ78913.1"/>
    </source>
</evidence>
<proteinExistence type="predicted"/>
<dbReference type="PROSITE" id="PS51257">
    <property type="entry name" value="PROKAR_LIPOPROTEIN"/>
    <property type="match status" value="1"/>
</dbReference>
<sequence length="129" mass="15066">MKFSRTARAGLLASLLLVTTACEAADWREAETEPCRLGSLYERVDCVTQLTAQWDRRLNAAYERAMHMIDPARARTLRDVQRKWIEWRDANCGWYAHQAGTMSLELEAECLRVTTKQRAEELEDFEDYY</sequence>
<dbReference type="Gene3D" id="1.20.1270.180">
    <property type="match status" value="1"/>
</dbReference>
<dbReference type="Proteomes" id="UP000190135">
    <property type="component" value="Unassembled WGS sequence"/>
</dbReference>
<dbReference type="Pfam" id="PF07007">
    <property type="entry name" value="LprI"/>
    <property type="match status" value="1"/>
</dbReference>
<feature type="domain" description="Lysozyme inhibitor LprI-like N-terminal" evidence="2">
    <location>
        <begin position="42"/>
        <end position="122"/>
    </location>
</feature>
<gene>
    <name evidence="3" type="ORF">SAMN05428963_10339</name>
</gene>
<dbReference type="EMBL" id="FUXL01000003">
    <property type="protein sequence ID" value="SJZ78913.1"/>
    <property type="molecule type" value="Genomic_DNA"/>
</dbReference>
<feature type="signal peptide" evidence="1">
    <location>
        <begin position="1"/>
        <end position="24"/>
    </location>
</feature>
<dbReference type="PANTHER" id="PTHR39176">
    <property type="entry name" value="PERIPLASMIC PROTEIN-RELATED"/>
    <property type="match status" value="1"/>
</dbReference>
<evidence type="ECO:0000256" key="1">
    <source>
        <dbReference type="SAM" id="SignalP"/>
    </source>
</evidence>
<dbReference type="RefSeq" id="WP_165690784.1">
    <property type="nucleotide sequence ID" value="NZ_FUXL01000003.1"/>
</dbReference>
<organism evidence="3 4">
    <name type="scientific">Consotaella salsifontis</name>
    <dbReference type="NCBI Taxonomy" id="1365950"/>
    <lineage>
        <taxon>Bacteria</taxon>
        <taxon>Pseudomonadati</taxon>
        <taxon>Pseudomonadota</taxon>
        <taxon>Alphaproteobacteria</taxon>
        <taxon>Hyphomicrobiales</taxon>
        <taxon>Aurantimonadaceae</taxon>
        <taxon>Consotaella</taxon>
    </lineage>
</organism>
<protein>
    <submittedName>
        <fullName evidence="3">Uncharacterized conserved protein YecT, DUF1311 family</fullName>
    </submittedName>
</protein>
<feature type="chain" id="PRO_5012639881" evidence="1">
    <location>
        <begin position="25"/>
        <end position="129"/>
    </location>
</feature>
<keyword evidence="4" id="KW-1185">Reference proteome</keyword>
<name>A0A1T4NIG2_9HYPH</name>
<dbReference type="AlphaFoldDB" id="A0A1T4NIG2"/>
<accession>A0A1T4NIG2</accession>
<dbReference type="PANTHER" id="PTHR39176:SF1">
    <property type="entry name" value="PERIPLASMIC PROTEIN"/>
    <property type="match status" value="1"/>
</dbReference>
<reference evidence="3 4" key="1">
    <citation type="submission" date="2017-02" db="EMBL/GenBank/DDBJ databases">
        <authorList>
            <person name="Peterson S.W."/>
        </authorList>
    </citation>
    <scope>NUCLEOTIDE SEQUENCE [LARGE SCALE GENOMIC DNA]</scope>
    <source>
        <strain evidence="3 4">USBA 369</strain>
    </source>
</reference>
<keyword evidence="1" id="KW-0732">Signal</keyword>
<dbReference type="InterPro" id="IPR009739">
    <property type="entry name" value="LprI-like_N"/>
</dbReference>
<evidence type="ECO:0000259" key="2">
    <source>
        <dbReference type="Pfam" id="PF07007"/>
    </source>
</evidence>